<protein>
    <submittedName>
        <fullName evidence="6">Chondroadherin-like protein</fullName>
    </submittedName>
</protein>
<keyword evidence="2 4" id="KW-0732">Signal</keyword>
<dbReference type="InterPro" id="IPR003591">
    <property type="entry name" value="Leu-rich_rpt_typical-subtyp"/>
</dbReference>
<reference evidence="6" key="2">
    <citation type="submission" date="2025-09" db="UniProtKB">
        <authorList>
            <consortium name="Ensembl"/>
        </authorList>
    </citation>
    <scope>IDENTIFICATION</scope>
</reference>
<evidence type="ECO:0000256" key="4">
    <source>
        <dbReference type="SAM" id="SignalP"/>
    </source>
</evidence>
<sequence length="355" mass="38200">MSPSTHWCFFLQYTFISLSGPAKACYKACTCLPDLKYINCSGGNLSAAVSSFPSNTEYLDLSENLLTALPRGAFGALWGLKVLLLSTNNITSVAAGAFIKLQSLQRLDLSGNRIGALGDSFALGPGSLSQLLLSGNRLTALEIGAFRDLDGLARLDLSANLIQLIHPGAFGGVTSLRRLHLEGNRLRVLGTGLFSTLHSLEVLGLRGNPLGSLEPGVFAPLPSLALLDLSFNRLSGLNFKALLGVRSPVAHVLLEGNPWHCDCELQRVFDKLGRVRRISLDDYRELRCSEPAEMRGRAVTEVEGELCVGETVTVLVLTLTVLVTVAASLIMAERSKRSTEAKEEEGGATEAYSYY</sequence>
<dbReference type="PROSITE" id="PS51450">
    <property type="entry name" value="LRR"/>
    <property type="match status" value="1"/>
</dbReference>
<evidence type="ECO:0000313" key="7">
    <source>
        <dbReference type="Proteomes" id="UP000694546"/>
    </source>
</evidence>
<dbReference type="Ensembl" id="ENSGMOT00000064781.1">
    <property type="protein sequence ID" value="ENSGMOP00000056662.1"/>
    <property type="gene ID" value="ENSGMOG00000027698.1"/>
</dbReference>
<evidence type="ECO:0000259" key="5">
    <source>
        <dbReference type="SMART" id="SM00082"/>
    </source>
</evidence>
<dbReference type="PANTHER" id="PTHR24366">
    <property type="entry name" value="IG(IMMUNOGLOBULIN) AND LRR(LEUCINE RICH REPEAT) DOMAINS"/>
    <property type="match status" value="1"/>
</dbReference>
<keyword evidence="3" id="KW-0677">Repeat</keyword>
<dbReference type="KEGG" id="gmh:115533683"/>
<dbReference type="Pfam" id="PF13855">
    <property type="entry name" value="LRR_8"/>
    <property type="match status" value="2"/>
</dbReference>
<dbReference type="OMA" id="DIKYINC"/>
<proteinExistence type="predicted"/>
<dbReference type="PRINTS" id="PR00019">
    <property type="entry name" value="LEURICHRPT"/>
</dbReference>
<name>A0A8C5C6X0_GADMO</name>
<evidence type="ECO:0000256" key="3">
    <source>
        <dbReference type="ARBA" id="ARBA00022737"/>
    </source>
</evidence>
<feature type="domain" description="LRRCT" evidence="5">
    <location>
        <begin position="257"/>
        <end position="308"/>
    </location>
</feature>
<feature type="signal peptide" evidence="4">
    <location>
        <begin position="1"/>
        <end position="24"/>
    </location>
</feature>
<dbReference type="PANTHER" id="PTHR24366:SF159">
    <property type="entry name" value="CD180 MOLECULE"/>
    <property type="match status" value="1"/>
</dbReference>
<reference evidence="6" key="1">
    <citation type="submission" date="2025-08" db="UniProtKB">
        <authorList>
            <consortium name="Ensembl"/>
        </authorList>
    </citation>
    <scope>IDENTIFICATION</scope>
</reference>
<dbReference type="InterPro" id="IPR000483">
    <property type="entry name" value="Cys-rich_flank_reg_C"/>
</dbReference>
<feature type="chain" id="PRO_5034975586" evidence="4">
    <location>
        <begin position="25"/>
        <end position="355"/>
    </location>
</feature>
<dbReference type="Proteomes" id="UP000694546">
    <property type="component" value="Chromosome 20"/>
</dbReference>
<dbReference type="RefSeq" id="XP_030200170.1">
    <property type="nucleotide sequence ID" value="XM_030344310.1"/>
</dbReference>
<dbReference type="SUPFAM" id="SSF52058">
    <property type="entry name" value="L domain-like"/>
    <property type="match status" value="1"/>
</dbReference>
<dbReference type="SMART" id="SM00082">
    <property type="entry name" value="LRRCT"/>
    <property type="match status" value="1"/>
</dbReference>
<accession>A0A8C5C6X0</accession>
<dbReference type="InterPro" id="IPR001611">
    <property type="entry name" value="Leu-rich_rpt"/>
</dbReference>
<keyword evidence="7" id="KW-1185">Reference proteome</keyword>
<organism evidence="6 7">
    <name type="scientific">Gadus morhua</name>
    <name type="common">Atlantic cod</name>
    <dbReference type="NCBI Taxonomy" id="8049"/>
    <lineage>
        <taxon>Eukaryota</taxon>
        <taxon>Metazoa</taxon>
        <taxon>Chordata</taxon>
        <taxon>Craniata</taxon>
        <taxon>Vertebrata</taxon>
        <taxon>Euteleostomi</taxon>
        <taxon>Actinopterygii</taxon>
        <taxon>Neopterygii</taxon>
        <taxon>Teleostei</taxon>
        <taxon>Neoteleostei</taxon>
        <taxon>Acanthomorphata</taxon>
        <taxon>Zeiogadaria</taxon>
        <taxon>Gadariae</taxon>
        <taxon>Gadiformes</taxon>
        <taxon>Gadoidei</taxon>
        <taxon>Gadidae</taxon>
        <taxon>Gadus</taxon>
    </lineage>
</organism>
<dbReference type="Gene3D" id="3.80.10.10">
    <property type="entry name" value="Ribonuclease Inhibitor"/>
    <property type="match status" value="2"/>
</dbReference>
<dbReference type="SMART" id="SM00369">
    <property type="entry name" value="LRR_TYP"/>
    <property type="match status" value="8"/>
</dbReference>
<gene>
    <name evidence="6" type="primary">LOC115533683</name>
</gene>
<dbReference type="GeneID" id="115533683"/>
<keyword evidence="1" id="KW-0433">Leucine-rich repeat</keyword>
<evidence type="ECO:0000256" key="1">
    <source>
        <dbReference type="ARBA" id="ARBA00022614"/>
    </source>
</evidence>
<dbReference type="AlphaFoldDB" id="A0A8C5C6X0"/>
<dbReference type="OrthoDB" id="1600340at2759"/>
<evidence type="ECO:0000313" key="6">
    <source>
        <dbReference type="Ensembl" id="ENSGMOP00000056662.1"/>
    </source>
</evidence>
<dbReference type="GeneTree" id="ENSGT00940000167587"/>
<dbReference type="InterPro" id="IPR032675">
    <property type="entry name" value="LRR_dom_sf"/>
</dbReference>
<evidence type="ECO:0000256" key="2">
    <source>
        <dbReference type="ARBA" id="ARBA00022729"/>
    </source>
</evidence>